<evidence type="ECO:0000313" key="2">
    <source>
        <dbReference type="EMBL" id="KAL2287616.1"/>
    </source>
</evidence>
<keyword evidence="3" id="KW-1185">Reference proteome</keyword>
<feature type="compositionally biased region" description="Basic and acidic residues" evidence="1">
    <location>
        <begin position="126"/>
        <end position="138"/>
    </location>
</feature>
<comment type="caution">
    <text evidence="2">The sequence shown here is derived from an EMBL/GenBank/DDBJ whole genome shotgun (WGS) entry which is preliminary data.</text>
</comment>
<sequence length="138" mass="16140">MGDSLRGRICNCRRKYFLLYNLADVWKVYPLSLWRPISSLVFWSGRPFVLSKFLNQALERHKRGMCRATGCVAIPSGGCPKLDKQRKELSRRKEIFAHDDKLKLTGDARNGRRRIPTLEEDSEVMSTKRDEQRKQLEI</sequence>
<protein>
    <submittedName>
        <fullName evidence="2">Uncharacterized protein</fullName>
    </submittedName>
</protein>
<evidence type="ECO:0000313" key="3">
    <source>
        <dbReference type="Proteomes" id="UP001600888"/>
    </source>
</evidence>
<organism evidence="2 3">
    <name type="scientific">Diaporthe vaccinii</name>
    <dbReference type="NCBI Taxonomy" id="105482"/>
    <lineage>
        <taxon>Eukaryota</taxon>
        <taxon>Fungi</taxon>
        <taxon>Dikarya</taxon>
        <taxon>Ascomycota</taxon>
        <taxon>Pezizomycotina</taxon>
        <taxon>Sordariomycetes</taxon>
        <taxon>Sordariomycetidae</taxon>
        <taxon>Diaporthales</taxon>
        <taxon>Diaporthaceae</taxon>
        <taxon>Diaporthe</taxon>
        <taxon>Diaporthe eres species complex</taxon>
    </lineage>
</organism>
<dbReference type="Proteomes" id="UP001600888">
    <property type="component" value="Unassembled WGS sequence"/>
</dbReference>
<evidence type="ECO:0000256" key="1">
    <source>
        <dbReference type="SAM" id="MobiDB-lite"/>
    </source>
</evidence>
<dbReference type="EMBL" id="JBAWTH010000019">
    <property type="protein sequence ID" value="KAL2287616.1"/>
    <property type="molecule type" value="Genomic_DNA"/>
</dbReference>
<name>A0ABR4EYU3_9PEZI</name>
<gene>
    <name evidence="2" type="ORF">FJTKL_05012</name>
</gene>
<proteinExistence type="predicted"/>
<accession>A0ABR4EYU3</accession>
<feature type="region of interest" description="Disordered" evidence="1">
    <location>
        <begin position="107"/>
        <end position="138"/>
    </location>
</feature>
<reference evidence="2 3" key="1">
    <citation type="submission" date="2024-03" db="EMBL/GenBank/DDBJ databases">
        <title>A high-quality draft genome sequence of Diaporthe vaccinii, a causative agent of upright dieback and viscid rot disease in cranberry plants.</title>
        <authorList>
            <person name="Sarrasin M."/>
            <person name="Lang B.F."/>
            <person name="Burger G."/>
        </authorList>
    </citation>
    <scope>NUCLEOTIDE SEQUENCE [LARGE SCALE GENOMIC DNA]</scope>
    <source>
        <strain evidence="2 3">IS7</strain>
    </source>
</reference>